<evidence type="ECO:0000256" key="1">
    <source>
        <dbReference type="ARBA" id="ARBA00022737"/>
    </source>
</evidence>
<dbReference type="Gene3D" id="1.20.58.60">
    <property type="match status" value="1"/>
</dbReference>
<dbReference type="InterPro" id="IPR002017">
    <property type="entry name" value="Spectrin_repeat"/>
</dbReference>
<dbReference type="CDD" id="cd00176">
    <property type="entry name" value="SPEC"/>
    <property type="match status" value="1"/>
</dbReference>
<gene>
    <name evidence="3" type="ORF">ANCDUO_27644</name>
</gene>
<evidence type="ECO:0000313" key="4">
    <source>
        <dbReference type="Proteomes" id="UP000054047"/>
    </source>
</evidence>
<dbReference type="OrthoDB" id="6018565at2759"/>
<sequence length="118" mass="13957">MAAVKDLEFWLGEVEILLQSDDYGKDLASIENLLKKHQLLEADIMAHQDRVQEMNQQADSLLERDQFAGQQIAERRKVIADRYERVKEMANVRRDKLNKALNVHQFFRDIDDEESWIK</sequence>
<keyword evidence="1" id="KW-0677">Repeat</keyword>
<dbReference type="AlphaFoldDB" id="A0A0C2BYI0"/>
<feature type="coiled-coil region" evidence="2">
    <location>
        <begin position="30"/>
        <end position="100"/>
    </location>
</feature>
<dbReference type="FunFam" id="1.20.58.60:FF:000017">
    <property type="entry name" value="Spectrin alpha chain, non-erythrocytic 1"/>
    <property type="match status" value="1"/>
</dbReference>
<keyword evidence="4" id="KW-1185">Reference proteome</keyword>
<dbReference type="SMART" id="SM00150">
    <property type="entry name" value="SPEC"/>
    <property type="match status" value="1"/>
</dbReference>
<protein>
    <submittedName>
        <fullName evidence="3">Spectrin repeat-containing domain protein</fullName>
    </submittedName>
</protein>
<dbReference type="SUPFAM" id="SSF46966">
    <property type="entry name" value="Spectrin repeat"/>
    <property type="match status" value="1"/>
</dbReference>
<dbReference type="PANTHER" id="PTHR11915">
    <property type="entry name" value="SPECTRIN/FILAMIN RELATED CYTOSKELETAL PROTEIN"/>
    <property type="match status" value="1"/>
</dbReference>
<accession>A0A0C2BYI0</accession>
<keyword evidence="2" id="KW-0175">Coiled coil</keyword>
<dbReference type="Proteomes" id="UP000054047">
    <property type="component" value="Unassembled WGS sequence"/>
</dbReference>
<organism evidence="3 4">
    <name type="scientific">Ancylostoma duodenale</name>
    <dbReference type="NCBI Taxonomy" id="51022"/>
    <lineage>
        <taxon>Eukaryota</taxon>
        <taxon>Metazoa</taxon>
        <taxon>Ecdysozoa</taxon>
        <taxon>Nematoda</taxon>
        <taxon>Chromadorea</taxon>
        <taxon>Rhabditida</taxon>
        <taxon>Rhabditina</taxon>
        <taxon>Rhabditomorpha</taxon>
        <taxon>Strongyloidea</taxon>
        <taxon>Ancylostomatidae</taxon>
        <taxon>Ancylostomatinae</taxon>
        <taxon>Ancylostoma</taxon>
    </lineage>
</organism>
<dbReference type="InterPro" id="IPR018159">
    <property type="entry name" value="Spectrin/alpha-actinin"/>
</dbReference>
<reference evidence="3 4" key="1">
    <citation type="submission" date="2013-12" db="EMBL/GenBank/DDBJ databases">
        <title>Draft genome of the parsitic nematode Ancylostoma duodenale.</title>
        <authorList>
            <person name="Mitreva M."/>
        </authorList>
    </citation>
    <scope>NUCLEOTIDE SEQUENCE [LARGE SCALE GENOMIC DNA]</scope>
    <source>
        <strain evidence="3 4">Zhejiang</strain>
    </source>
</reference>
<evidence type="ECO:0000256" key="2">
    <source>
        <dbReference type="SAM" id="Coils"/>
    </source>
</evidence>
<proteinExistence type="predicted"/>
<dbReference type="Pfam" id="PF00435">
    <property type="entry name" value="Spectrin"/>
    <property type="match status" value="1"/>
</dbReference>
<name>A0A0C2BYI0_9BILA</name>
<evidence type="ECO:0000313" key="3">
    <source>
        <dbReference type="EMBL" id="KIH42372.1"/>
    </source>
</evidence>
<dbReference type="EMBL" id="KN795803">
    <property type="protein sequence ID" value="KIH42372.1"/>
    <property type="molecule type" value="Genomic_DNA"/>
</dbReference>